<name>A0A482VUV6_ASBVE</name>
<evidence type="ECO:0000256" key="5">
    <source>
        <dbReference type="ARBA" id="ARBA00022725"/>
    </source>
</evidence>
<keyword evidence="9 10" id="KW-0807">Transducer</keyword>
<feature type="transmembrane region" description="Helical" evidence="10">
    <location>
        <begin position="182"/>
        <end position="205"/>
    </location>
</feature>
<comment type="caution">
    <text evidence="10">Lacks conserved residue(s) required for the propagation of feature annotation.</text>
</comment>
<feature type="transmembrane region" description="Helical" evidence="10">
    <location>
        <begin position="71"/>
        <end position="89"/>
    </location>
</feature>
<dbReference type="OrthoDB" id="8185860at2759"/>
<dbReference type="AlphaFoldDB" id="A0A482VUV6"/>
<organism evidence="11 12">
    <name type="scientific">Asbolus verrucosus</name>
    <name type="common">Desert ironclad beetle</name>
    <dbReference type="NCBI Taxonomy" id="1661398"/>
    <lineage>
        <taxon>Eukaryota</taxon>
        <taxon>Metazoa</taxon>
        <taxon>Ecdysozoa</taxon>
        <taxon>Arthropoda</taxon>
        <taxon>Hexapoda</taxon>
        <taxon>Insecta</taxon>
        <taxon>Pterygota</taxon>
        <taxon>Neoptera</taxon>
        <taxon>Endopterygota</taxon>
        <taxon>Coleoptera</taxon>
        <taxon>Polyphaga</taxon>
        <taxon>Cucujiformia</taxon>
        <taxon>Tenebrionidae</taxon>
        <taxon>Pimeliinae</taxon>
        <taxon>Asbolus</taxon>
    </lineage>
</organism>
<keyword evidence="3 10" id="KW-0716">Sensory transduction</keyword>
<keyword evidence="12" id="KW-1185">Reference proteome</keyword>
<evidence type="ECO:0000256" key="1">
    <source>
        <dbReference type="ARBA" id="ARBA00004651"/>
    </source>
</evidence>
<dbReference type="GO" id="GO:0004984">
    <property type="term" value="F:olfactory receptor activity"/>
    <property type="evidence" value="ECO:0007669"/>
    <property type="project" value="InterPro"/>
</dbReference>
<dbReference type="PANTHER" id="PTHR21137">
    <property type="entry name" value="ODORANT RECEPTOR"/>
    <property type="match status" value="1"/>
</dbReference>
<protein>
    <recommendedName>
        <fullName evidence="10">Odorant receptor</fullName>
    </recommendedName>
</protein>
<evidence type="ECO:0000313" key="12">
    <source>
        <dbReference type="Proteomes" id="UP000292052"/>
    </source>
</evidence>
<evidence type="ECO:0000313" key="11">
    <source>
        <dbReference type="EMBL" id="RZC36188.1"/>
    </source>
</evidence>
<comment type="similarity">
    <text evidence="10">Belongs to the insect chemoreceptor superfamily. Heteromeric odorant receptor channel (TC 1.A.69) family.</text>
</comment>
<feature type="transmembrane region" description="Helical" evidence="10">
    <location>
        <begin position="249"/>
        <end position="270"/>
    </location>
</feature>
<keyword evidence="2" id="KW-1003">Cell membrane</keyword>
<accession>A0A482VUV6</accession>
<comment type="caution">
    <text evidence="11">The sequence shown here is derived from an EMBL/GenBank/DDBJ whole genome shotgun (WGS) entry which is preliminary data.</text>
</comment>
<keyword evidence="7 10" id="KW-0472">Membrane</keyword>
<evidence type="ECO:0000256" key="6">
    <source>
        <dbReference type="ARBA" id="ARBA00022989"/>
    </source>
</evidence>
<dbReference type="InterPro" id="IPR004117">
    <property type="entry name" value="7tm6_olfct_rcpt"/>
</dbReference>
<evidence type="ECO:0000256" key="2">
    <source>
        <dbReference type="ARBA" id="ARBA00022475"/>
    </source>
</evidence>
<evidence type="ECO:0000256" key="4">
    <source>
        <dbReference type="ARBA" id="ARBA00022692"/>
    </source>
</evidence>
<dbReference type="Pfam" id="PF02949">
    <property type="entry name" value="7tm_6"/>
    <property type="match status" value="1"/>
</dbReference>
<comment type="subcellular location">
    <subcellularLocation>
        <location evidence="1 10">Cell membrane</location>
        <topology evidence="1 10">Multi-pass membrane protein</topology>
    </subcellularLocation>
</comment>
<evidence type="ECO:0000256" key="9">
    <source>
        <dbReference type="ARBA" id="ARBA00023224"/>
    </source>
</evidence>
<dbReference type="GO" id="GO:0005549">
    <property type="term" value="F:odorant binding"/>
    <property type="evidence" value="ECO:0007669"/>
    <property type="project" value="InterPro"/>
</dbReference>
<reference evidence="11 12" key="1">
    <citation type="submission" date="2017-03" db="EMBL/GenBank/DDBJ databases">
        <title>Genome of the blue death feigning beetle - Asbolus verrucosus.</title>
        <authorList>
            <person name="Rider S.D."/>
        </authorList>
    </citation>
    <scope>NUCLEOTIDE SEQUENCE [LARGE SCALE GENOMIC DNA]</scope>
    <source>
        <strain evidence="11">Butters</strain>
        <tissue evidence="11">Head and leg muscle</tissue>
    </source>
</reference>
<keyword evidence="5 10" id="KW-0552">Olfaction</keyword>
<dbReference type="GO" id="GO:0005886">
    <property type="term" value="C:plasma membrane"/>
    <property type="evidence" value="ECO:0007669"/>
    <property type="project" value="UniProtKB-SubCell"/>
</dbReference>
<dbReference type="EMBL" id="QDEB01064416">
    <property type="protein sequence ID" value="RZC36188.1"/>
    <property type="molecule type" value="Genomic_DNA"/>
</dbReference>
<dbReference type="GO" id="GO:0007165">
    <property type="term" value="P:signal transduction"/>
    <property type="evidence" value="ECO:0007669"/>
    <property type="project" value="UniProtKB-KW"/>
</dbReference>
<dbReference type="Proteomes" id="UP000292052">
    <property type="component" value="Unassembled WGS sequence"/>
</dbReference>
<feature type="transmembrane region" description="Helical" evidence="10">
    <location>
        <begin position="127"/>
        <end position="149"/>
    </location>
</feature>
<evidence type="ECO:0000256" key="3">
    <source>
        <dbReference type="ARBA" id="ARBA00022606"/>
    </source>
</evidence>
<evidence type="ECO:0000256" key="8">
    <source>
        <dbReference type="ARBA" id="ARBA00023170"/>
    </source>
</evidence>
<gene>
    <name evidence="11" type="ORF">BDFB_012400</name>
</gene>
<keyword evidence="8 10" id="KW-0675">Receptor</keyword>
<dbReference type="PANTHER" id="PTHR21137:SF35">
    <property type="entry name" value="ODORANT RECEPTOR 19A-RELATED"/>
    <property type="match status" value="1"/>
</dbReference>
<keyword evidence="6 10" id="KW-1133">Transmembrane helix</keyword>
<proteinExistence type="inferred from homology"/>
<feature type="transmembrane region" description="Helical" evidence="10">
    <location>
        <begin position="38"/>
        <end position="59"/>
    </location>
</feature>
<feature type="transmembrane region" description="Helical" evidence="10">
    <location>
        <begin position="282"/>
        <end position="302"/>
    </location>
</feature>
<keyword evidence="4 10" id="KW-0812">Transmembrane</keyword>
<evidence type="ECO:0000256" key="10">
    <source>
        <dbReference type="RuleBase" id="RU351113"/>
    </source>
</evidence>
<sequence length="353" mass="41063">MEKFDWKATIKVNIYCLWLVGLWPEDDTGYKFNFYSTYATISINFFISVLGILAAINSFMVDIKFEDSEELTLYFIGEILAHIKIYMFVKNMTLLKQLVTTLNNGRFQPKCLRQRLLIEPALNFWKMVYNAFTASGGPVISLWVLLPLLNKSRELPLSFWYPYNTKTSLVYEMTYLHQVVSIFYTLIAVYNIDMLIAALMVFIGAQCDILSDNLRSLQANTAASFNKKLINSIKHHQEILSFAKNCNQFFNVTLLGQFLASSVILSLILYRLALDKNVDIKFCAHVVLVAFYMIQIFTYCWFGNEVEIKSNQIPYSIFESEWTHYALIGKEDMMTFITYILRFFELLGLILLY</sequence>
<evidence type="ECO:0000256" key="7">
    <source>
        <dbReference type="ARBA" id="ARBA00023136"/>
    </source>
</evidence>